<dbReference type="InterPro" id="IPR011600">
    <property type="entry name" value="Pept_C14_caspase"/>
</dbReference>
<dbReference type="PROSITE" id="PS50168">
    <property type="entry name" value="DED"/>
    <property type="match status" value="2"/>
</dbReference>
<evidence type="ECO:0000256" key="5">
    <source>
        <dbReference type="ARBA" id="ARBA00022801"/>
    </source>
</evidence>
<dbReference type="Proteomes" id="UP001652624">
    <property type="component" value="Chromosome 7"/>
</dbReference>
<evidence type="ECO:0000259" key="10">
    <source>
        <dbReference type="PROSITE" id="PS50207"/>
    </source>
</evidence>
<protein>
    <submittedName>
        <fullName evidence="13">Caspase-10</fullName>
    </submittedName>
</protein>
<keyword evidence="12" id="KW-1185">Reference proteome</keyword>
<comment type="similarity">
    <text evidence="1 8">Belongs to the peptidase C14A family.</text>
</comment>
<keyword evidence="4" id="KW-0677">Repeat</keyword>
<keyword evidence="6" id="KW-0788">Thiol protease</keyword>
<keyword evidence="3" id="KW-0053">Apoptosis</keyword>
<dbReference type="PROSITE" id="PS50207">
    <property type="entry name" value="CASPASE_P10"/>
    <property type="match status" value="1"/>
</dbReference>
<evidence type="ECO:0000313" key="13">
    <source>
        <dbReference type="RefSeq" id="XP_016042508.1"/>
    </source>
</evidence>
<dbReference type="GO" id="GO:0005737">
    <property type="term" value="C:cytoplasm"/>
    <property type="evidence" value="ECO:0007669"/>
    <property type="project" value="UniProtKB-ARBA"/>
</dbReference>
<evidence type="ECO:0000256" key="4">
    <source>
        <dbReference type="ARBA" id="ARBA00022737"/>
    </source>
</evidence>
<dbReference type="InterPro" id="IPR011029">
    <property type="entry name" value="DEATH-like_dom_sf"/>
</dbReference>
<evidence type="ECO:0000256" key="1">
    <source>
        <dbReference type="ARBA" id="ARBA00010134"/>
    </source>
</evidence>
<dbReference type="SUPFAM" id="SSF52129">
    <property type="entry name" value="Caspase-like"/>
    <property type="match status" value="1"/>
</dbReference>
<dbReference type="PANTHER" id="PTHR48169">
    <property type="entry name" value="DED DOMAIN-CONTAINING PROTEIN"/>
    <property type="match status" value="1"/>
</dbReference>
<gene>
    <name evidence="13" type="primary">LOC103111249</name>
</gene>
<dbReference type="OrthoDB" id="6114029at2759"/>
<dbReference type="InterPro" id="IPR015917">
    <property type="entry name" value="Pept_C14A"/>
</dbReference>
<accession>A0A1S3W7M8</accession>
<evidence type="ECO:0000259" key="11">
    <source>
        <dbReference type="PROSITE" id="PS50208"/>
    </source>
</evidence>
<dbReference type="SMART" id="SM00115">
    <property type="entry name" value="CASc"/>
    <property type="match status" value="1"/>
</dbReference>
<dbReference type="InterPro" id="IPR001875">
    <property type="entry name" value="DED_dom"/>
</dbReference>
<evidence type="ECO:0000256" key="6">
    <source>
        <dbReference type="ARBA" id="ARBA00022807"/>
    </source>
</evidence>
<dbReference type="InParanoid" id="A0A1S3W7M8"/>
<dbReference type="GeneID" id="103111249"/>
<evidence type="ECO:0000256" key="7">
    <source>
        <dbReference type="ARBA" id="ARBA00023145"/>
    </source>
</evidence>
<dbReference type="GO" id="GO:0006915">
    <property type="term" value="P:apoptotic process"/>
    <property type="evidence" value="ECO:0007669"/>
    <property type="project" value="UniProtKB-KW"/>
</dbReference>
<evidence type="ECO:0000259" key="9">
    <source>
        <dbReference type="PROSITE" id="PS50168"/>
    </source>
</evidence>
<dbReference type="Gene3D" id="3.40.50.1460">
    <property type="match status" value="1"/>
</dbReference>
<evidence type="ECO:0000313" key="12">
    <source>
        <dbReference type="Proteomes" id="UP001652624"/>
    </source>
</evidence>
<keyword evidence="2" id="KW-0645">Protease</keyword>
<dbReference type="Pfam" id="PF00656">
    <property type="entry name" value="Peptidase_C14"/>
    <property type="match status" value="1"/>
</dbReference>
<dbReference type="InterPro" id="IPR033139">
    <property type="entry name" value="Caspase_cys_AS"/>
</dbReference>
<dbReference type="InterPro" id="IPR002138">
    <property type="entry name" value="Pept_C14_p10"/>
</dbReference>
<organism evidence="12 13">
    <name type="scientific">Erinaceus europaeus</name>
    <name type="common">Western European hedgehog</name>
    <dbReference type="NCBI Taxonomy" id="9365"/>
    <lineage>
        <taxon>Eukaryota</taxon>
        <taxon>Metazoa</taxon>
        <taxon>Chordata</taxon>
        <taxon>Craniata</taxon>
        <taxon>Vertebrata</taxon>
        <taxon>Euteleostomi</taxon>
        <taxon>Mammalia</taxon>
        <taxon>Eutheria</taxon>
        <taxon>Laurasiatheria</taxon>
        <taxon>Eulipotyphla</taxon>
        <taxon>Erinaceidae</taxon>
        <taxon>Erinaceinae</taxon>
        <taxon>Erinaceus</taxon>
    </lineage>
</organism>
<evidence type="ECO:0000256" key="8">
    <source>
        <dbReference type="RuleBase" id="RU003971"/>
    </source>
</evidence>
<dbReference type="PROSITE" id="PS01121">
    <property type="entry name" value="CASPASE_HIS"/>
    <property type="match status" value="1"/>
</dbReference>
<dbReference type="GO" id="GO:0004197">
    <property type="term" value="F:cysteine-type endopeptidase activity"/>
    <property type="evidence" value="ECO:0007669"/>
    <property type="project" value="InterPro"/>
</dbReference>
<dbReference type="InterPro" id="IPR016129">
    <property type="entry name" value="Caspase_his_AS"/>
</dbReference>
<dbReference type="RefSeq" id="XP_016042508.1">
    <property type="nucleotide sequence ID" value="XM_016187022.2"/>
</dbReference>
<feature type="domain" description="DED" evidence="9">
    <location>
        <begin position="110"/>
        <end position="170"/>
    </location>
</feature>
<name>A0A1S3W7M8_ERIEU</name>
<evidence type="ECO:0000256" key="2">
    <source>
        <dbReference type="ARBA" id="ARBA00022670"/>
    </source>
</evidence>
<keyword evidence="7" id="KW-0865">Zymogen</keyword>
<dbReference type="AlphaFoldDB" id="A0A1S3W7M8"/>
<dbReference type="Gene3D" id="1.10.533.10">
    <property type="entry name" value="Death Domain, Fas"/>
    <property type="match status" value="2"/>
</dbReference>
<dbReference type="CDD" id="cd00032">
    <property type="entry name" value="CASc"/>
    <property type="match status" value="1"/>
</dbReference>
<dbReference type="SUPFAM" id="SSF47986">
    <property type="entry name" value="DEATH domain"/>
    <property type="match status" value="2"/>
</dbReference>
<evidence type="ECO:0000256" key="3">
    <source>
        <dbReference type="ARBA" id="ARBA00022703"/>
    </source>
</evidence>
<reference evidence="13" key="1">
    <citation type="submission" date="2025-08" db="UniProtKB">
        <authorList>
            <consortium name="RefSeq"/>
        </authorList>
    </citation>
    <scope>IDENTIFICATION</scope>
</reference>
<sequence>MASLGPSLSSSSEDKFRVKLLDINSQLGTEDLEALKFFCQDLLSKKKLENSRSSLDIFDHLLEEELLSEKEPFLLAELLHNSKKLWLLHHLDYTKKQVENLLPTQRKISLFRNLLYDLSENISSEELAEMKFLMKNDIPNTSMTSLSFLAYLEKQGFINENSLEILEKLFSKCSPSLMGKVEKYKKEKDAQLVTSPKNKSFCQEKGVSSLDMKHFSEALQVSVYDEEAKRNGDREAPASMEVLGMPATISTQEPAVYRMDRKYRGYCVIINNQNFTSMKERRGTDKDAEYLSSIFKWLEFHVYKYDDVTKKKLAEILKEYQKDPGHEDRDCFVFCVLSHGTNGAVYTSDEAHISIREIMSHFTLQQCPGLAHKPKLFFIQACQGKEIQPAVLIEEDALSYESISSSLQNGRPDWVDFLLGMASFPGYVSFRHLEKGSWYIQSLCNHLKDMVPRHHDILTILTAVNKDVSEQADSKGIKKQMPQPSFTLCKQLKFPVPQAPFL</sequence>
<dbReference type="InterPro" id="IPR001309">
    <property type="entry name" value="Pept_C14_p20"/>
</dbReference>
<feature type="domain" description="Caspase family p10" evidence="10">
    <location>
        <begin position="412"/>
        <end position="494"/>
    </location>
</feature>
<dbReference type="GO" id="GO:0051604">
    <property type="term" value="P:protein maturation"/>
    <property type="evidence" value="ECO:0007669"/>
    <property type="project" value="UniProtKB-ARBA"/>
</dbReference>
<dbReference type="PROSITE" id="PS01122">
    <property type="entry name" value="CASPASE_CYS"/>
    <property type="match status" value="1"/>
</dbReference>
<dbReference type="FunFam" id="3.40.50.1460:FF:000014">
    <property type="entry name" value="Caspase 10, apoptosis-related cysteine peptidase"/>
    <property type="match status" value="1"/>
</dbReference>
<dbReference type="PROSITE" id="PS50208">
    <property type="entry name" value="CASPASE_P20"/>
    <property type="match status" value="1"/>
</dbReference>
<dbReference type="SMART" id="SM00031">
    <property type="entry name" value="DED"/>
    <property type="match status" value="2"/>
</dbReference>
<dbReference type="Pfam" id="PF01335">
    <property type="entry name" value="DED"/>
    <property type="match status" value="2"/>
</dbReference>
<dbReference type="eggNOG" id="KOG3573">
    <property type="taxonomic scope" value="Eukaryota"/>
</dbReference>
<dbReference type="GO" id="GO:0006508">
    <property type="term" value="P:proteolysis"/>
    <property type="evidence" value="ECO:0007669"/>
    <property type="project" value="UniProtKB-KW"/>
</dbReference>
<dbReference type="GO" id="GO:0042981">
    <property type="term" value="P:regulation of apoptotic process"/>
    <property type="evidence" value="ECO:0007669"/>
    <property type="project" value="InterPro"/>
</dbReference>
<dbReference type="InterPro" id="IPR029030">
    <property type="entry name" value="Caspase-like_dom_sf"/>
</dbReference>
<keyword evidence="5" id="KW-0378">Hydrolase</keyword>
<feature type="domain" description="Caspase family p20" evidence="11">
    <location>
        <begin position="263"/>
        <end position="386"/>
    </location>
</feature>
<feature type="domain" description="DED" evidence="9">
    <location>
        <begin position="15"/>
        <end position="93"/>
    </location>
</feature>
<proteinExistence type="inferred from homology"/>
<dbReference type="PRINTS" id="PR00376">
    <property type="entry name" value="IL1BCENZYME"/>
</dbReference>
<dbReference type="PANTHER" id="PTHR48169:SF7">
    <property type="entry name" value="CASPASE 10"/>
    <property type="match status" value="1"/>
</dbReference>